<reference evidence="3 4" key="1">
    <citation type="submission" date="2018-06" db="EMBL/GenBank/DDBJ databases">
        <authorList>
            <consortium name="Pathogen Informatics"/>
            <person name="Doyle S."/>
        </authorList>
    </citation>
    <scope>NUCLEOTIDE SEQUENCE [LARGE SCALE GENOMIC DNA]</scope>
    <source>
        <strain evidence="3 4">NCTC5047</strain>
    </source>
</reference>
<dbReference type="SUPFAM" id="SSF82679">
    <property type="entry name" value="N-utilization substance G protein NusG, N-terminal domain"/>
    <property type="match status" value="1"/>
</dbReference>
<dbReference type="GO" id="GO:0006354">
    <property type="term" value="P:DNA-templated transcription elongation"/>
    <property type="evidence" value="ECO:0007669"/>
    <property type="project" value="InterPro"/>
</dbReference>
<feature type="domain" description="NusG-like N-terminal" evidence="2">
    <location>
        <begin position="7"/>
        <end position="56"/>
    </location>
</feature>
<evidence type="ECO:0000313" key="3">
    <source>
        <dbReference type="EMBL" id="STT82327.1"/>
    </source>
</evidence>
<dbReference type="Proteomes" id="UP000254340">
    <property type="component" value="Unassembled WGS sequence"/>
</dbReference>
<dbReference type="Gene3D" id="3.30.70.940">
    <property type="entry name" value="NusG, N-terminal domain"/>
    <property type="match status" value="1"/>
</dbReference>
<organism evidence="3 4">
    <name type="scientific">Klebsiella pneumoniae</name>
    <dbReference type="NCBI Taxonomy" id="573"/>
    <lineage>
        <taxon>Bacteria</taxon>
        <taxon>Pseudomonadati</taxon>
        <taxon>Pseudomonadota</taxon>
        <taxon>Gammaproteobacteria</taxon>
        <taxon>Enterobacterales</taxon>
        <taxon>Enterobacteriaceae</taxon>
        <taxon>Klebsiella/Raoultella group</taxon>
        <taxon>Klebsiella</taxon>
        <taxon>Klebsiella pneumoniae complex</taxon>
    </lineage>
</organism>
<evidence type="ECO:0000313" key="4">
    <source>
        <dbReference type="Proteomes" id="UP000254340"/>
    </source>
</evidence>
<dbReference type="InterPro" id="IPR036735">
    <property type="entry name" value="NGN_dom_sf"/>
</dbReference>
<gene>
    <name evidence="3" type="primary">nusG_2</name>
    <name evidence="3" type="ORF">NCTC5047_03285</name>
</gene>
<proteinExistence type="predicted"/>
<sequence>MSEAPKKRWYVVQAFSGFEGRVATSLREHIKLHNMEELFGEVMVPTEEVVEIRAASVAKANVNSSRAMSWFRWS</sequence>
<keyword evidence="1" id="KW-0804">Transcription</keyword>
<dbReference type="EMBL" id="UGLH01000006">
    <property type="protein sequence ID" value="STT82327.1"/>
    <property type="molecule type" value="Genomic_DNA"/>
</dbReference>
<name>A0A377XGC0_KLEPN</name>
<dbReference type="InterPro" id="IPR006645">
    <property type="entry name" value="NGN-like_dom"/>
</dbReference>
<protein>
    <submittedName>
        <fullName evidence="3">Transcription antitermination protein NusG</fullName>
    </submittedName>
</protein>
<evidence type="ECO:0000259" key="2">
    <source>
        <dbReference type="Pfam" id="PF02357"/>
    </source>
</evidence>
<dbReference type="Pfam" id="PF02357">
    <property type="entry name" value="NusG"/>
    <property type="match status" value="1"/>
</dbReference>
<dbReference type="AlphaFoldDB" id="A0A377XGC0"/>
<evidence type="ECO:0000256" key="1">
    <source>
        <dbReference type="ARBA" id="ARBA00023163"/>
    </source>
</evidence>
<accession>A0A377XGC0</accession>